<comment type="caution">
    <text evidence="1">The sequence shown here is derived from an EMBL/GenBank/DDBJ whole genome shotgun (WGS) entry which is preliminary data.</text>
</comment>
<reference evidence="1 2" key="1">
    <citation type="submission" date="2019-06" db="EMBL/GenBank/DDBJ databases">
        <title>Sequencing the genomes of 1000 actinobacteria strains.</title>
        <authorList>
            <person name="Klenk H.-P."/>
        </authorList>
    </citation>
    <scope>NUCLEOTIDE SEQUENCE [LARGE SCALE GENOMIC DNA]</scope>
    <source>
        <strain evidence="1 2">DSM 25218</strain>
    </source>
</reference>
<evidence type="ECO:0000313" key="2">
    <source>
        <dbReference type="Proteomes" id="UP000320209"/>
    </source>
</evidence>
<dbReference type="AlphaFoldDB" id="A0A543A3S7"/>
<accession>A0A543A3S7</accession>
<name>A0A543A3S7_9ACTN</name>
<organism evidence="1 2">
    <name type="scientific">Nocardioides albertanoniae</name>
    <dbReference type="NCBI Taxonomy" id="1175486"/>
    <lineage>
        <taxon>Bacteria</taxon>
        <taxon>Bacillati</taxon>
        <taxon>Actinomycetota</taxon>
        <taxon>Actinomycetes</taxon>
        <taxon>Propionibacteriales</taxon>
        <taxon>Nocardioidaceae</taxon>
        <taxon>Nocardioides</taxon>
    </lineage>
</organism>
<gene>
    <name evidence="1" type="ORF">FB381_1110</name>
</gene>
<dbReference type="Proteomes" id="UP000320209">
    <property type="component" value="Unassembled WGS sequence"/>
</dbReference>
<evidence type="ECO:0000313" key="1">
    <source>
        <dbReference type="EMBL" id="TQL67237.1"/>
    </source>
</evidence>
<protein>
    <submittedName>
        <fullName evidence="1">Uncharacterized protein</fullName>
    </submittedName>
</protein>
<proteinExistence type="predicted"/>
<sequence length="63" mass="6918">MHQDRLCDGERAKILTPEQDARAVRALAVFKAKRDAFLAGVPLEQLDADVWVVDVDAVNAEVA</sequence>
<dbReference type="EMBL" id="VFOV01000001">
    <property type="protein sequence ID" value="TQL67237.1"/>
    <property type="molecule type" value="Genomic_DNA"/>
</dbReference>
<keyword evidence="2" id="KW-1185">Reference proteome</keyword>